<dbReference type="AlphaFoldDB" id="A0A177W8U7"/>
<gene>
    <name evidence="1" type="ORF">BDEG_20391</name>
</gene>
<dbReference type="EMBL" id="DS022300">
    <property type="protein sequence ID" value="OAJ36196.1"/>
    <property type="molecule type" value="Genomic_DNA"/>
</dbReference>
<evidence type="ECO:0000313" key="1">
    <source>
        <dbReference type="EMBL" id="OAJ36196.1"/>
    </source>
</evidence>
<reference evidence="1 2" key="1">
    <citation type="submission" date="2006-10" db="EMBL/GenBank/DDBJ databases">
        <title>The Genome Sequence of Batrachochytrium dendrobatidis JEL423.</title>
        <authorList>
            <consortium name="The Broad Institute Genome Sequencing Platform"/>
            <person name="Birren B."/>
            <person name="Lander E."/>
            <person name="Galagan J."/>
            <person name="Cuomo C."/>
            <person name="Devon K."/>
            <person name="Jaffe D."/>
            <person name="Butler J."/>
            <person name="Alvarez P."/>
            <person name="Gnerre S."/>
            <person name="Grabherr M."/>
            <person name="Kleber M."/>
            <person name="Mauceli E."/>
            <person name="Brockman W."/>
            <person name="Young S."/>
            <person name="LaButti K."/>
            <person name="Sykes S."/>
            <person name="DeCaprio D."/>
            <person name="Crawford M."/>
            <person name="Koehrsen M."/>
            <person name="Engels R."/>
            <person name="Montgomery P."/>
            <person name="Pearson M."/>
            <person name="Howarth C."/>
            <person name="Larson L."/>
            <person name="White J."/>
            <person name="O'Leary S."/>
            <person name="Kodira C."/>
            <person name="Zeng Q."/>
            <person name="Yandava C."/>
            <person name="Alvarado L."/>
            <person name="Longcore J."/>
            <person name="James T."/>
        </authorList>
    </citation>
    <scope>NUCLEOTIDE SEQUENCE [LARGE SCALE GENOMIC DNA]</scope>
    <source>
        <strain evidence="1 2">JEL423</strain>
    </source>
</reference>
<accession>A0A177W8U7</accession>
<reference evidence="1 2" key="2">
    <citation type="submission" date="2016-05" db="EMBL/GenBank/DDBJ databases">
        <title>Lineage-specific infection strategies underlie the spectrum of fungal disease in amphibians.</title>
        <authorList>
            <person name="Cuomo C.A."/>
            <person name="Farrer R.A."/>
            <person name="James T."/>
            <person name="Longcore J."/>
            <person name="Birren B."/>
        </authorList>
    </citation>
    <scope>NUCLEOTIDE SEQUENCE [LARGE SCALE GENOMIC DNA]</scope>
    <source>
        <strain evidence="1 2">JEL423</strain>
    </source>
</reference>
<protein>
    <submittedName>
        <fullName evidence="1">Uncharacterized protein</fullName>
    </submittedName>
</protein>
<organism evidence="1 2">
    <name type="scientific">Batrachochytrium dendrobatidis (strain JEL423)</name>
    <dbReference type="NCBI Taxonomy" id="403673"/>
    <lineage>
        <taxon>Eukaryota</taxon>
        <taxon>Fungi</taxon>
        <taxon>Fungi incertae sedis</taxon>
        <taxon>Chytridiomycota</taxon>
        <taxon>Chytridiomycota incertae sedis</taxon>
        <taxon>Chytridiomycetes</taxon>
        <taxon>Rhizophydiales</taxon>
        <taxon>Rhizophydiales incertae sedis</taxon>
        <taxon>Batrachochytrium</taxon>
    </lineage>
</organism>
<evidence type="ECO:0000313" key="2">
    <source>
        <dbReference type="Proteomes" id="UP000077115"/>
    </source>
</evidence>
<dbReference type="VEuPathDB" id="FungiDB:BDEG_20391"/>
<dbReference type="Proteomes" id="UP000077115">
    <property type="component" value="Unassembled WGS sequence"/>
</dbReference>
<sequence length="148" mass="16684">MAHPITNIGSCGWCVVRADSQQLVLASESLQHWMPVSPQPSSLRKHHLHNHTHEQFNNALSHPSSAIRPDMSSDLKETTELPQITRLSDLFSDSIDMDWECFCISSSKQVLQPSMFRCHKLVQGLDEIFKSSRVAAAFLKALSFLLIQ</sequence>
<proteinExistence type="predicted"/>
<name>A0A177W8U7_BATDL</name>